<dbReference type="EMBL" id="ML979134">
    <property type="protein sequence ID" value="KAF1917713.1"/>
    <property type="molecule type" value="Genomic_DNA"/>
</dbReference>
<gene>
    <name evidence="1" type="ORF">BDU57DRAFT_514114</name>
</gene>
<protein>
    <submittedName>
        <fullName evidence="1">Uncharacterized protein</fullName>
    </submittedName>
</protein>
<sequence length="71" mass="8183">MRAVRGERLGLGSRRPNLLSVFRRSRAEPARTMRIRLARRDVGQRAREYRPSSRSEGYVSALVSVSKRGQR</sequence>
<accession>A0A6A5QQP3</accession>
<evidence type="ECO:0000313" key="2">
    <source>
        <dbReference type="Proteomes" id="UP000800096"/>
    </source>
</evidence>
<organism evidence="1 2">
    <name type="scientific">Ampelomyces quisqualis</name>
    <name type="common">Powdery mildew agent</name>
    <dbReference type="NCBI Taxonomy" id="50730"/>
    <lineage>
        <taxon>Eukaryota</taxon>
        <taxon>Fungi</taxon>
        <taxon>Dikarya</taxon>
        <taxon>Ascomycota</taxon>
        <taxon>Pezizomycotina</taxon>
        <taxon>Dothideomycetes</taxon>
        <taxon>Pleosporomycetidae</taxon>
        <taxon>Pleosporales</taxon>
        <taxon>Pleosporineae</taxon>
        <taxon>Phaeosphaeriaceae</taxon>
        <taxon>Ampelomyces</taxon>
    </lineage>
</organism>
<keyword evidence="2" id="KW-1185">Reference proteome</keyword>
<dbReference type="AlphaFoldDB" id="A0A6A5QQP3"/>
<proteinExistence type="predicted"/>
<dbReference type="Proteomes" id="UP000800096">
    <property type="component" value="Unassembled WGS sequence"/>
</dbReference>
<name>A0A6A5QQP3_AMPQU</name>
<evidence type="ECO:0000313" key="1">
    <source>
        <dbReference type="EMBL" id="KAF1917713.1"/>
    </source>
</evidence>
<reference evidence="1" key="1">
    <citation type="journal article" date="2020" name="Stud. Mycol.">
        <title>101 Dothideomycetes genomes: a test case for predicting lifestyles and emergence of pathogens.</title>
        <authorList>
            <person name="Haridas S."/>
            <person name="Albert R."/>
            <person name="Binder M."/>
            <person name="Bloem J."/>
            <person name="Labutti K."/>
            <person name="Salamov A."/>
            <person name="Andreopoulos B."/>
            <person name="Baker S."/>
            <person name="Barry K."/>
            <person name="Bills G."/>
            <person name="Bluhm B."/>
            <person name="Cannon C."/>
            <person name="Castanera R."/>
            <person name="Culley D."/>
            <person name="Daum C."/>
            <person name="Ezra D."/>
            <person name="Gonzalez J."/>
            <person name="Henrissat B."/>
            <person name="Kuo A."/>
            <person name="Liang C."/>
            <person name="Lipzen A."/>
            <person name="Lutzoni F."/>
            <person name="Magnuson J."/>
            <person name="Mondo S."/>
            <person name="Nolan M."/>
            <person name="Ohm R."/>
            <person name="Pangilinan J."/>
            <person name="Park H.-J."/>
            <person name="Ramirez L."/>
            <person name="Alfaro M."/>
            <person name="Sun H."/>
            <person name="Tritt A."/>
            <person name="Yoshinaga Y."/>
            <person name="Zwiers L.-H."/>
            <person name="Turgeon B."/>
            <person name="Goodwin S."/>
            <person name="Spatafora J."/>
            <person name="Crous P."/>
            <person name="Grigoriev I."/>
        </authorList>
    </citation>
    <scope>NUCLEOTIDE SEQUENCE</scope>
    <source>
        <strain evidence="1">HMLAC05119</strain>
    </source>
</reference>